<evidence type="ECO:0000256" key="12">
    <source>
        <dbReference type="RuleBase" id="RU004396"/>
    </source>
</evidence>
<dbReference type="EMBL" id="CP064815">
    <property type="protein sequence ID" value="QPG75961.1"/>
    <property type="molecule type" value="Genomic_DNA"/>
</dbReference>
<dbReference type="RefSeq" id="XP_038779526.1">
    <property type="nucleotide sequence ID" value="XM_038923598.1"/>
</dbReference>
<keyword evidence="6" id="KW-0809">Transit peptide</keyword>
<evidence type="ECO:0000256" key="5">
    <source>
        <dbReference type="ARBA" id="ARBA00022792"/>
    </source>
</evidence>
<evidence type="ECO:0000313" key="14">
    <source>
        <dbReference type="EMBL" id="QPG75961.1"/>
    </source>
</evidence>
<evidence type="ECO:0000256" key="2">
    <source>
        <dbReference type="ARBA" id="ARBA00004673"/>
    </source>
</evidence>
<dbReference type="OrthoDB" id="5947505at2759"/>
<dbReference type="FunFam" id="4.10.95.10:FF:000001">
    <property type="entry name" value="Cytochrome c oxidase subunit 6A, mitochondrial"/>
    <property type="match status" value="1"/>
</dbReference>
<evidence type="ECO:0000256" key="9">
    <source>
        <dbReference type="ARBA" id="ARBA00023136"/>
    </source>
</evidence>
<keyword evidence="7 13" id="KW-1133">Transmembrane helix</keyword>
<dbReference type="GO" id="GO:0030234">
    <property type="term" value="F:enzyme regulator activity"/>
    <property type="evidence" value="ECO:0007669"/>
    <property type="project" value="TreeGrafter"/>
</dbReference>
<dbReference type="GeneID" id="62196747"/>
<dbReference type="SUPFAM" id="SSF81411">
    <property type="entry name" value="Mitochondrial cytochrome c oxidase subunit VIa"/>
    <property type="match status" value="1"/>
</dbReference>
<evidence type="ECO:0000256" key="8">
    <source>
        <dbReference type="ARBA" id="ARBA00023128"/>
    </source>
</evidence>
<comment type="pathway">
    <text evidence="2">Energy metabolism; oxidative phosphorylation.</text>
</comment>
<evidence type="ECO:0000256" key="1">
    <source>
        <dbReference type="ARBA" id="ARBA00004434"/>
    </source>
</evidence>
<evidence type="ECO:0000256" key="10">
    <source>
        <dbReference type="ARBA" id="ARBA00070930"/>
    </source>
</evidence>
<keyword evidence="4 13" id="KW-0812">Transmembrane</keyword>
<accession>A0A875S2M1</accession>
<evidence type="ECO:0000313" key="15">
    <source>
        <dbReference type="Proteomes" id="UP000662931"/>
    </source>
</evidence>
<feature type="transmembrane region" description="Helical" evidence="13">
    <location>
        <begin position="61"/>
        <end position="80"/>
    </location>
</feature>
<keyword evidence="9 13" id="KW-0472">Membrane</keyword>
<dbReference type="GO" id="GO:0006123">
    <property type="term" value="P:mitochondrial electron transport, cytochrome c to oxygen"/>
    <property type="evidence" value="ECO:0007669"/>
    <property type="project" value="TreeGrafter"/>
</dbReference>
<name>A0A875S2M1_EENNA</name>
<dbReference type="Pfam" id="PF02046">
    <property type="entry name" value="COX6A"/>
    <property type="match status" value="1"/>
</dbReference>
<dbReference type="GO" id="GO:0005743">
    <property type="term" value="C:mitochondrial inner membrane"/>
    <property type="evidence" value="ECO:0007669"/>
    <property type="project" value="UniProtKB-SubCell"/>
</dbReference>
<evidence type="ECO:0000256" key="13">
    <source>
        <dbReference type="SAM" id="Phobius"/>
    </source>
</evidence>
<keyword evidence="8" id="KW-0496">Mitochondrion</keyword>
<evidence type="ECO:0000256" key="7">
    <source>
        <dbReference type="ARBA" id="ARBA00022989"/>
    </source>
</evidence>
<gene>
    <name evidence="14" type="ORF">FOA43_003347</name>
</gene>
<comment type="subcellular location">
    <subcellularLocation>
        <location evidence="1">Mitochondrion inner membrane</location>
        <topology evidence="1">Single-pass membrane protein</topology>
    </subcellularLocation>
</comment>
<organism evidence="14 15">
    <name type="scientific">Eeniella nana</name>
    <name type="common">Yeast</name>
    <name type="synonym">Brettanomyces nanus</name>
    <dbReference type="NCBI Taxonomy" id="13502"/>
    <lineage>
        <taxon>Eukaryota</taxon>
        <taxon>Fungi</taxon>
        <taxon>Dikarya</taxon>
        <taxon>Ascomycota</taxon>
        <taxon>Saccharomycotina</taxon>
        <taxon>Pichiomycetes</taxon>
        <taxon>Pichiales</taxon>
        <taxon>Pichiaceae</taxon>
        <taxon>Brettanomyces</taxon>
    </lineage>
</organism>
<reference evidence="14" key="1">
    <citation type="submission" date="2020-10" db="EMBL/GenBank/DDBJ databases">
        <authorList>
            <person name="Roach M.J.R."/>
        </authorList>
    </citation>
    <scope>NUCLEOTIDE SEQUENCE</scope>
    <source>
        <strain evidence="14">CBS 1945</strain>
    </source>
</reference>
<dbReference type="InterPro" id="IPR001349">
    <property type="entry name" value="Cyt_c_oxidase_su6a"/>
</dbReference>
<sequence length="134" mass="15258">MFRLFATKQTARVFGRRMNSSASKLEKKVFVSQPAEGKKFTKNVEDIVAHSKAGAATWKKITMLMALPAVGLAAFAVYGVEKEHAANRKRLVALPDDQWPKSYPYQNVRKNDFFWGDGDKTLFWNEGVNRHIHD</sequence>
<keyword evidence="15" id="KW-1185">Reference proteome</keyword>
<keyword evidence="5" id="KW-0999">Mitochondrion inner membrane</keyword>
<dbReference type="KEGG" id="bnn:FOA43_003347"/>
<dbReference type="InterPro" id="IPR036418">
    <property type="entry name" value="Cyt_c_oxidase_su6a_sf"/>
</dbReference>
<dbReference type="PANTHER" id="PTHR11504:SF0">
    <property type="entry name" value="CYTOCHROME C OXIDASE SUBUNIT"/>
    <property type="match status" value="1"/>
</dbReference>
<dbReference type="PANTHER" id="PTHR11504">
    <property type="entry name" value="CYTOCHROME C OXIDASE POLYPEPTIDE VIA"/>
    <property type="match status" value="1"/>
</dbReference>
<evidence type="ECO:0000256" key="3">
    <source>
        <dbReference type="ARBA" id="ARBA00005553"/>
    </source>
</evidence>
<evidence type="ECO:0000256" key="4">
    <source>
        <dbReference type="ARBA" id="ARBA00022692"/>
    </source>
</evidence>
<dbReference type="AlphaFoldDB" id="A0A875S2M1"/>
<dbReference type="Proteomes" id="UP000662931">
    <property type="component" value="Chromosome 4"/>
</dbReference>
<comment type="similarity">
    <text evidence="3 12">Belongs to the cytochrome c oxidase subunit 6A family.</text>
</comment>
<proteinExistence type="inferred from homology"/>
<dbReference type="Gene3D" id="4.10.95.10">
    <property type="entry name" value="Cytochrome c oxidase, subunit VIa"/>
    <property type="match status" value="1"/>
</dbReference>
<evidence type="ECO:0000256" key="11">
    <source>
        <dbReference type="ARBA" id="ARBA00082360"/>
    </source>
</evidence>
<evidence type="ECO:0000256" key="6">
    <source>
        <dbReference type="ARBA" id="ARBA00022946"/>
    </source>
</evidence>
<protein>
    <recommendedName>
        <fullName evidence="10">Cytochrome c oxidase subunit 13, mitochondrial</fullName>
    </recommendedName>
    <alternativeName>
        <fullName evidence="11">Cytochrome c oxidase polypeptide VIa</fullName>
    </alternativeName>
</protein>